<evidence type="ECO:0000313" key="3">
    <source>
        <dbReference type="Proteomes" id="UP000076512"/>
    </source>
</evidence>
<dbReference type="Proteomes" id="UP000076512">
    <property type="component" value="Unassembled WGS sequence"/>
</dbReference>
<gene>
    <name evidence="2" type="ORF">AWN90_32345</name>
</gene>
<dbReference type="STRING" id="455432.AWN90_32345"/>
<accession>A0A161XI71</accession>
<dbReference type="EMBL" id="LWGR01000007">
    <property type="protein sequence ID" value="KZM73348.1"/>
    <property type="molecule type" value="Genomic_DNA"/>
</dbReference>
<keyword evidence="3" id="KW-1185">Reference proteome</keyword>
<dbReference type="AlphaFoldDB" id="A0A161XI71"/>
<name>A0A161XI71_9NOCA</name>
<sequence>MPVAGYAVDMGVPHRARIREVTEWLPVLAAVLLLAGCDHQVVPAPTTSHSLSPTGIPTTPGELVPPQSSRSVSVPSAISPAQLRRKTCADLLPRMNHLRTDSGQAAVDRAVDDAIANFPTTPDWPVLTSEQRQAAIDGAHDSATGACR</sequence>
<protein>
    <submittedName>
        <fullName evidence="2">Uncharacterized protein</fullName>
    </submittedName>
</protein>
<evidence type="ECO:0000256" key="1">
    <source>
        <dbReference type="SAM" id="MobiDB-lite"/>
    </source>
</evidence>
<feature type="compositionally biased region" description="Low complexity" evidence="1">
    <location>
        <begin position="64"/>
        <end position="77"/>
    </location>
</feature>
<feature type="compositionally biased region" description="Polar residues" evidence="1">
    <location>
        <begin position="46"/>
        <end position="57"/>
    </location>
</feature>
<comment type="caution">
    <text evidence="2">The sequence shown here is derived from an EMBL/GenBank/DDBJ whole genome shotgun (WGS) entry which is preliminary data.</text>
</comment>
<organism evidence="2 3">
    <name type="scientific">Nocardia terpenica</name>
    <dbReference type="NCBI Taxonomy" id="455432"/>
    <lineage>
        <taxon>Bacteria</taxon>
        <taxon>Bacillati</taxon>
        <taxon>Actinomycetota</taxon>
        <taxon>Actinomycetes</taxon>
        <taxon>Mycobacteriales</taxon>
        <taxon>Nocardiaceae</taxon>
        <taxon>Nocardia</taxon>
    </lineage>
</organism>
<reference evidence="2 3" key="1">
    <citation type="submission" date="2016-04" db="EMBL/GenBank/DDBJ databases">
        <authorList>
            <person name="Evans L.H."/>
            <person name="Alamgir A."/>
            <person name="Owens N."/>
            <person name="Weber N.D."/>
            <person name="Virtaneva K."/>
            <person name="Barbian K."/>
            <person name="Babar A."/>
            <person name="Rosenke K."/>
        </authorList>
    </citation>
    <scope>NUCLEOTIDE SEQUENCE [LARGE SCALE GENOMIC DNA]</scope>
    <source>
        <strain evidence="2 3">IFM 0406</strain>
    </source>
</reference>
<evidence type="ECO:0000313" key="2">
    <source>
        <dbReference type="EMBL" id="KZM73348.1"/>
    </source>
</evidence>
<proteinExistence type="predicted"/>
<feature type="region of interest" description="Disordered" evidence="1">
    <location>
        <begin position="46"/>
        <end position="77"/>
    </location>
</feature>